<dbReference type="EC" id="6.5.1.2" evidence="1"/>
<dbReference type="Gene3D" id="3.30.470.30">
    <property type="entry name" value="DNA ligase/mRNA capping enzyme"/>
    <property type="match status" value="1"/>
</dbReference>
<dbReference type="HAMAP" id="MF_01588">
    <property type="entry name" value="DNA_ligase_A"/>
    <property type="match status" value="1"/>
</dbReference>
<protein>
    <recommendedName>
        <fullName evidence="1">DNA ligase (NAD(+))</fullName>
        <ecNumber evidence="1">6.5.1.2</ecNumber>
    </recommendedName>
</protein>
<dbReference type="NCBIfam" id="NF005932">
    <property type="entry name" value="PRK07956.1"/>
    <property type="match status" value="1"/>
</dbReference>
<keyword evidence="3" id="KW-0235">DNA replication</keyword>
<organism evidence="9">
    <name type="scientific">virus sp. ctiha2</name>
    <dbReference type="NCBI Taxonomy" id="2827299"/>
    <lineage>
        <taxon>Viruses</taxon>
    </lineage>
</organism>
<dbReference type="Gene3D" id="1.10.150.20">
    <property type="entry name" value="5' to 3' exonuclease, C-terminal subdomain"/>
    <property type="match status" value="2"/>
</dbReference>
<dbReference type="SUPFAM" id="SSF56091">
    <property type="entry name" value="DNA ligase/mRNA capping enzyme, catalytic domain"/>
    <property type="match status" value="1"/>
</dbReference>
<dbReference type="SUPFAM" id="SSF47781">
    <property type="entry name" value="RuvA domain 2-like"/>
    <property type="match status" value="1"/>
</dbReference>
<dbReference type="Pfam" id="PF00533">
    <property type="entry name" value="BRCT"/>
    <property type="match status" value="1"/>
</dbReference>
<dbReference type="GO" id="GO:0006281">
    <property type="term" value="P:DNA repair"/>
    <property type="evidence" value="ECO:0007669"/>
    <property type="project" value="InterPro"/>
</dbReference>
<dbReference type="InterPro" id="IPR036420">
    <property type="entry name" value="BRCT_dom_sf"/>
</dbReference>
<evidence type="ECO:0000256" key="2">
    <source>
        <dbReference type="ARBA" id="ARBA00022598"/>
    </source>
</evidence>
<sequence>MNKFDIAARVRELNRASEAYYNTGQQIMSDYEFDQKLEELKQWEEETGIVLSNSPTHNVGATVLDNIKEVTHKTPMLSLEKCHSTEEIIKFANNHNLVASVKLDGLTVRLTYKNGNLVLAESRGNGVVGSDVTEHVKQFTNVPLHINKEGTYIIDGEALIKLDDFAEINKNGEYKNSRNLAAGTLSSLDTSVVKDRKLSWYAWEVVEGAKESKSFTFSLIEAEELGLDVVPNVNLGYSEMDIEEVIEYCFDKAKEYNLPQDGVVFKFDDVEYGKSLGNTSHHFRNGIAYKVFNDSVETILKDIEWSCGKTGILTPVAIFNTVDIDGSEVSRASLHNISIMEEIMDSPWIGQKIGIYKANLIIPAVRWAEQLDYDNQNSSNKQFLDIPSVCPICGASTRIIKDNDSEVLYCTNEDCKGRLLGKLTHAVSKSAFDISGLSESTLNRLIKFGWVTSIKDIYHLSDYKNHMIVLDGFGKRSIEKLLNSIEESRNTNLERFLYALSIPLLGKSASKMIAEAVDCDFDTFIDEMTIKGAEYFRYLPGIGDTLINSLNTYWKEHYSEIIQLANEFIFDKPNIVLDETPKTLQGKTFVVTGSVNHYKNRDELKADIVVHGGTVVGSVSSKTSYLINNDINSTSSKNQKAKSLNIPIISEEEFLQLIK</sequence>
<dbReference type="CDD" id="cd17748">
    <property type="entry name" value="BRCT_DNA_ligase_like"/>
    <property type="match status" value="1"/>
</dbReference>
<dbReference type="PROSITE" id="PS50172">
    <property type="entry name" value="BRCT"/>
    <property type="match status" value="1"/>
</dbReference>
<dbReference type="GO" id="GO:0006260">
    <property type="term" value="P:DNA replication"/>
    <property type="evidence" value="ECO:0007669"/>
    <property type="project" value="UniProtKB-KW"/>
</dbReference>
<dbReference type="GO" id="GO:0003911">
    <property type="term" value="F:DNA ligase (NAD+) activity"/>
    <property type="evidence" value="ECO:0007669"/>
    <property type="project" value="UniProtKB-EC"/>
</dbReference>
<dbReference type="EMBL" id="BK059104">
    <property type="protein sequence ID" value="DAE30380.1"/>
    <property type="molecule type" value="Genomic_DNA"/>
</dbReference>
<keyword evidence="5" id="KW-0862">Zinc</keyword>
<evidence type="ECO:0000256" key="6">
    <source>
        <dbReference type="ARBA" id="ARBA00023027"/>
    </source>
</evidence>
<accession>A0A8S5RHE3</accession>
<dbReference type="PIRSF" id="PIRSF001604">
    <property type="entry name" value="LigA"/>
    <property type="match status" value="1"/>
</dbReference>
<dbReference type="InterPro" id="IPR001679">
    <property type="entry name" value="DNA_ligase"/>
</dbReference>
<name>A0A8S5RHE3_9VIRU</name>
<dbReference type="InterPro" id="IPR010994">
    <property type="entry name" value="RuvA_2-like"/>
</dbReference>
<dbReference type="InterPro" id="IPR013840">
    <property type="entry name" value="DNAligase_N"/>
</dbReference>
<dbReference type="Gene3D" id="2.40.50.140">
    <property type="entry name" value="Nucleic acid-binding proteins"/>
    <property type="match status" value="1"/>
</dbReference>
<keyword evidence="6" id="KW-0520">NAD</keyword>
<dbReference type="SMART" id="SM00292">
    <property type="entry name" value="BRCT"/>
    <property type="match status" value="1"/>
</dbReference>
<evidence type="ECO:0000256" key="7">
    <source>
        <dbReference type="ARBA" id="ARBA00034005"/>
    </source>
</evidence>
<keyword evidence="2 9" id="KW-0436">Ligase</keyword>
<dbReference type="Pfam" id="PF01653">
    <property type="entry name" value="DNA_ligase_aden"/>
    <property type="match status" value="1"/>
</dbReference>
<evidence type="ECO:0000256" key="5">
    <source>
        <dbReference type="ARBA" id="ARBA00022833"/>
    </source>
</evidence>
<feature type="domain" description="BRCT" evidence="8">
    <location>
        <begin position="579"/>
        <end position="659"/>
    </location>
</feature>
<proteinExistence type="inferred from homology"/>
<dbReference type="Pfam" id="PF03120">
    <property type="entry name" value="OB_DNA_ligase"/>
    <property type="match status" value="1"/>
</dbReference>
<dbReference type="InterPro" id="IPR001357">
    <property type="entry name" value="BRCT_dom"/>
</dbReference>
<dbReference type="SUPFAM" id="SSF50249">
    <property type="entry name" value="Nucleic acid-binding proteins"/>
    <property type="match status" value="1"/>
</dbReference>
<dbReference type="InterPro" id="IPR013839">
    <property type="entry name" value="DNAligase_adenylation"/>
</dbReference>
<comment type="catalytic activity">
    <reaction evidence="7">
        <text>NAD(+) + (deoxyribonucleotide)n-3'-hydroxyl + 5'-phospho-(deoxyribonucleotide)m = (deoxyribonucleotide)n+m + AMP + beta-nicotinamide D-nucleotide.</text>
        <dbReference type="EC" id="6.5.1.2"/>
    </reaction>
</comment>
<dbReference type="SMART" id="SM00532">
    <property type="entry name" value="LIGANc"/>
    <property type="match status" value="1"/>
</dbReference>
<evidence type="ECO:0000259" key="8">
    <source>
        <dbReference type="PROSITE" id="PS50172"/>
    </source>
</evidence>
<dbReference type="Gene3D" id="3.40.50.10190">
    <property type="entry name" value="BRCT domain"/>
    <property type="match status" value="1"/>
</dbReference>
<dbReference type="SUPFAM" id="SSF52113">
    <property type="entry name" value="BRCT domain"/>
    <property type="match status" value="1"/>
</dbReference>
<evidence type="ECO:0000256" key="3">
    <source>
        <dbReference type="ARBA" id="ARBA00022705"/>
    </source>
</evidence>
<dbReference type="InterPro" id="IPR012340">
    <property type="entry name" value="NA-bd_OB-fold"/>
</dbReference>
<evidence type="ECO:0000256" key="1">
    <source>
        <dbReference type="ARBA" id="ARBA00012722"/>
    </source>
</evidence>
<keyword evidence="4" id="KW-0479">Metal-binding</keyword>
<reference evidence="9" key="1">
    <citation type="journal article" date="2021" name="Proc. Natl. Acad. Sci. U.S.A.">
        <title>A Catalog of Tens of Thousands of Viruses from Human Metagenomes Reveals Hidden Associations with Chronic Diseases.</title>
        <authorList>
            <person name="Tisza M.J."/>
            <person name="Buck C.B."/>
        </authorList>
    </citation>
    <scope>NUCLEOTIDE SEQUENCE</scope>
    <source>
        <strain evidence="9">Ctiha2</strain>
    </source>
</reference>
<dbReference type="InterPro" id="IPR004150">
    <property type="entry name" value="NAD_DNA_ligase_OB"/>
</dbReference>
<evidence type="ECO:0000256" key="4">
    <source>
        <dbReference type="ARBA" id="ARBA00022723"/>
    </source>
</evidence>
<dbReference type="GO" id="GO:0046872">
    <property type="term" value="F:metal ion binding"/>
    <property type="evidence" value="ECO:0007669"/>
    <property type="project" value="UniProtKB-KW"/>
</dbReference>
<dbReference type="NCBIfam" id="TIGR00575">
    <property type="entry name" value="dnlj"/>
    <property type="match status" value="1"/>
</dbReference>
<dbReference type="Gene3D" id="1.10.287.610">
    <property type="entry name" value="Helix hairpin bin"/>
    <property type="match status" value="1"/>
</dbReference>
<evidence type="ECO:0000313" key="9">
    <source>
        <dbReference type="EMBL" id="DAE30380.1"/>
    </source>
</evidence>